<dbReference type="InterPro" id="IPR015376">
    <property type="entry name" value="Znr_NADH_PPase"/>
</dbReference>
<evidence type="ECO:0000256" key="1">
    <source>
        <dbReference type="ARBA" id="ARBA00001946"/>
    </source>
</evidence>
<evidence type="ECO:0000313" key="12">
    <source>
        <dbReference type="EMBL" id="VDG30241.1"/>
    </source>
</evidence>
<feature type="domain" description="Nudix hydrolase" evidence="11">
    <location>
        <begin position="148"/>
        <end position="271"/>
    </location>
</feature>
<evidence type="ECO:0000259" key="11">
    <source>
        <dbReference type="PROSITE" id="PS51462"/>
    </source>
</evidence>
<dbReference type="Gene3D" id="3.90.79.10">
    <property type="entry name" value="Nucleoside Triphosphate Pyrophosphohydrolase"/>
    <property type="match status" value="1"/>
</dbReference>
<dbReference type="Pfam" id="PF09297">
    <property type="entry name" value="Zn_ribbon_NUD"/>
    <property type="match status" value="1"/>
</dbReference>
<dbReference type="AlphaFoldDB" id="A0A660ECE4"/>
<evidence type="ECO:0000256" key="4">
    <source>
        <dbReference type="ARBA" id="ARBA00012381"/>
    </source>
</evidence>
<dbReference type="EMBL" id="UYIG01000185">
    <property type="protein sequence ID" value="VDG30241.1"/>
    <property type="molecule type" value="Genomic_DNA"/>
</dbReference>
<dbReference type="InterPro" id="IPR015797">
    <property type="entry name" value="NUDIX_hydrolase-like_dom_sf"/>
</dbReference>
<evidence type="ECO:0000256" key="5">
    <source>
        <dbReference type="ARBA" id="ARBA00022723"/>
    </source>
</evidence>
<dbReference type="Proteomes" id="UP000289996">
    <property type="component" value="Unassembled WGS sequence"/>
</dbReference>
<evidence type="ECO:0000256" key="9">
    <source>
        <dbReference type="ARBA" id="ARBA00023679"/>
    </source>
</evidence>
<evidence type="ECO:0000256" key="8">
    <source>
        <dbReference type="ARBA" id="ARBA00023027"/>
    </source>
</evidence>
<dbReference type="GO" id="GO:0035529">
    <property type="term" value="F:NADH pyrophosphatase activity"/>
    <property type="evidence" value="ECO:0007669"/>
    <property type="project" value="TreeGrafter"/>
</dbReference>
<dbReference type="GO" id="GO:0046872">
    <property type="term" value="F:metal ion binding"/>
    <property type="evidence" value="ECO:0007669"/>
    <property type="project" value="UniProtKB-KW"/>
</dbReference>
<comment type="cofactor">
    <cofactor evidence="2">
        <name>Zn(2+)</name>
        <dbReference type="ChEBI" id="CHEBI:29105"/>
    </cofactor>
</comment>
<dbReference type="NCBIfam" id="NF001299">
    <property type="entry name" value="PRK00241.1"/>
    <property type="match status" value="1"/>
</dbReference>
<dbReference type="PROSITE" id="PS00893">
    <property type="entry name" value="NUDIX_BOX"/>
    <property type="match status" value="1"/>
</dbReference>
<dbReference type="RefSeq" id="WP_130846178.1">
    <property type="nucleotide sequence ID" value="NZ_BJDY01000007.1"/>
</dbReference>
<evidence type="ECO:0000256" key="7">
    <source>
        <dbReference type="ARBA" id="ARBA00022842"/>
    </source>
</evidence>
<dbReference type="CDD" id="cd03429">
    <property type="entry name" value="NUDIX_NADH_pyrophosphatase_Nudt13"/>
    <property type="match status" value="1"/>
</dbReference>
<dbReference type="InterPro" id="IPR000086">
    <property type="entry name" value="NUDIX_hydrolase_dom"/>
</dbReference>
<keyword evidence="8" id="KW-0520">NAD</keyword>
<evidence type="ECO:0000256" key="2">
    <source>
        <dbReference type="ARBA" id="ARBA00001947"/>
    </source>
</evidence>
<dbReference type="Pfam" id="PF00293">
    <property type="entry name" value="NUDIX"/>
    <property type="match status" value="1"/>
</dbReference>
<gene>
    <name evidence="12" type="ORF">MUDAN_MDHGFNIF_01792</name>
</gene>
<name>A0A660ECE4_9LACO</name>
<accession>A0A660ECE4</accession>
<dbReference type="GO" id="GO:0006742">
    <property type="term" value="P:NADP+ catabolic process"/>
    <property type="evidence" value="ECO:0007669"/>
    <property type="project" value="TreeGrafter"/>
</dbReference>
<organism evidence="12 13">
    <name type="scientific">Lactiplantibacillus mudanjiangensis</name>
    <dbReference type="NCBI Taxonomy" id="1296538"/>
    <lineage>
        <taxon>Bacteria</taxon>
        <taxon>Bacillati</taxon>
        <taxon>Bacillota</taxon>
        <taxon>Bacilli</taxon>
        <taxon>Lactobacillales</taxon>
        <taxon>Lactobacillaceae</taxon>
        <taxon>Lactiplantibacillus</taxon>
    </lineage>
</organism>
<comment type="catalytic activity">
    <reaction evidence="9">
        <text>a 5'-end NAD(+)-phospho-ribonucleoside in mRNA + H2O = a 5'-end phospho-adenosine-phospho-ribonucleoside in mRNA + beta-nicotinamide D-ribonucleotide + 2 H(+)</text>
        <dbReference type="Rhea" id="RHEA:60876"/>
        <dbReference type="Rhea" id="RHEA-COMP:15698"/>
        <dbReference type="Rhea" id="RHEA-COMP:15719"/>
        <dbReference type="ChEBI" id="CHEBI:14649"/>
        <dbReference type="ChEBI" id="CHEBI:15377"/>
        <dbReference type="ChEBI" id="CHEBI:15378"/>
        <dbReference type="ChEBI" id="CHEBI:144029"/>
        <dbReference type="ChEBI" id="CHEBI:144051"/>
    </reaction>
    <physiologicalReaction direction="left-to-right" evidence="9">
        <dbReference type="Rhea" id="RHEA:60877"/>
    </physiologicalReaction>
</comment>
<dbReference type="InterPro" id="IPR049734">
    <property type="entry name" value="NudC-like_C"/>
</dbReference>
<dbReference type="GO" id="GO:0005829">
    <property type="term" value="C:cytosol"/>
    <property type="evidence" value="ECO:0007669"/>
    <property type="project" value="TreeGrafter"/>
</dbReference>
<keyword evidence="5" id="KW-0479">Metal-binding</keyword>
<protein>
    <recommendedName>
        <fullName evidence="4">NAD(+) diphosphatase</fullName>
        <ecNumber evidence="4">3.6.1.22</ecNumber>
    </recommendedName>
</protein>
<keyword evidence="6" id="KW-0378">Hydrolase</keyword>
<dbReference type="GO" id="GO:0019677">
    <property type="term" value="P:NAD+ catabolic process"/>
    <property type="evidence" value="ECO:0007669"/>
    <property type="project" value="TreeGrafter"/>
</dbReference>
<comment type="cofactor">
    <cofactor evidence="1">
        <name>Mg(2+)</name>
        <dbReference type="ChEBI" id="CHEBI:18420"/>
    </cofactor>
</comment>
<evidence type="ECO:0000313" key="13">
    <source>
        <dbReference type="Proteomes" id="UP000289996"/>
    </source>
</evidence>
<reference evidence="12 13" key="1">
    <citation type="submission" date="2018-11" db="EMBL/GenBank/DDBJ databases">
        <authorList>
            <person name="Wuyts S."/>
        </authorList>
    </citation>
    <scope>NUCLEOTIDE SEQUENCE [LARGE SCALE GENOMIC DNA]</scope>
    <source>
        <strain evidence="12">Lactobacillus mudanjiangensis AMBF249</strain>
    </source>
</reference>
<evidence type="ECO:0000256" key="6">
    <source>
        <dbReference type="ARBA" id="ARBA00022801"/>
    </source>
</evidence>
<comment type="similarity">
    <text evidence="3">Belongs to the Nudix hydrolase family. NudC subfamily.</text>
</comment>
<dbReference type="Gene3D" id="3.90.79.20">
    <property type="match status" value="1"/>
</dbReference>
<dbReference type="SUPFAM" id="SSF55811">
    <property type="entry name" value="Nudix"/>
    <property type="match status" value="1"/>
</dbReference>
<proteinExistence type="inferred from homology"/>
<evidence type="ECO:0000256" key="10">
    <source>
        <dbReference type="SAM" id="MobiDB-lite"/>
    </source>
</evidence>
<dbReference type="InterPro" id="IPR050241">
    <property type="entry name" value="NAD-cap_RNA_hydrolase_NudC"/>
</dbReference>
<dbReference type="PANTHER" id="PTHR42904">
    <property type="entry name" value="NUDIX HYDROLASE, NUDC SUBFAMILY"/>
    <property type="match status" value="1"/>
</dbReference>
<sequence>MFQDIQPHHLQNQNDQQRPPRAGDYVLIGRQGAVVLTAASELPTYEMTQTDWSFTADQYVYLLAVDKTAFYWVDVDAQAQATDAYQVGATRDFRRMTPSWLAFSSATAAHLAWWYDTNRFCGHCGQPLRRGTTERSLVCDACGQTSYPTIMPAIIVGVTHGDKLLLTKFLAGYNHYSLISGYTEIGESFEDTVRREVFEEVGLQVHNLKYFGSQPWAPSHSLLAGYFAELDKDIAIDLETDELAKAQWFHRDDLPHNAEDGTMSLTWTMIEAFRHSKN</sequence>
<evidence type="ECO:0000256" key="3">
    <source>
        <dbReference type="ARBA" id="ARBA00009595"/>
    </source>
</evidence>
<dbReference type="EC" id="3.6.1.22" evidence="4"/>
<dbReference type="OrthoDB" id="9787476at2"/>
<keyword evidence="13" id="KW-1185">Reference proteome</keyword>
<feature type="region of interest" description="Disordered" evidence="10">
    <location>
        <begin position="1"/>
        <end position="22"/>
    </location>
</feature>
<dbReference type="PANTHER" id="PTHR42904:SF6">
    <property type="entry name" value="NAD-CAPPED RNA HYDROLASE NUDT12"/>
    <property type="match status" value="1"/>
</dbReference>
<dbReference type="PROSITE" id="PS51462">
    <property type="entry name" value="NUDIX"/>
    <property type="match status" value="1"/>
</dbReference>
<dbReference type="InterPro" id="IPR020084">
    <property type="entry name" value="NUDIX_hydrolase_CS"/>
</dbReference>
<keyword evidence="7" id="KW-0460">Magnesium</keyword>